<sequence length="361" mass="40478">MVVRGRKSVKTDDRTRPALANEKFALPLDTVPMEAKIAEVLPEADGSWQYEPKWDGFRCLAFKAGDVVELRAKSGKPLGRYFPEVVALLRDIGVARFVIDGELAIELDGRLAFDALQMRLHPAESRIRKLAAETPARLILFDMLVAPDGRSLIEQPLEKRRQVLETFMKDAAVPKKLLLSPCTRDRSKAETWLGTAGHGETDGVVAKRLMAPYTPGARTMIKVKRLRTADCVVGGFRYESRSREVGSLLLGLYDKGGNLNHVGFTATITDEERPALTRRLDALREPPGFTGKAPGGPSRWSTERTGEWEPLRPELVVEVRYDHVTGDRFRHGTKLMRWRPDKEPRQCTFAQIEAPIADVRV</sequence>
<dbReference type="PANTHER" id="PTHR45674:SF4">
    <property type="entry name" value="DNA LIGASE 1"/>
    <property type="match status" value="1"/>
</dbReference>
<dbReference type="GO" id="GO:0006281">
    <property type="term" value="P:DNA repair"/>
    <property type="evidence" value="ECO:0007669"/>
    <property type="project" value="InterPro"/>
</dbReference>
<evidence type="ECO:0000256" key="3">
    <source>
        <dbReference type="ARBA" id="ARBA00022598"/>
    </source>
</evidence>
<keyword evidence="3 7" id="KW-0436">Ligase</keyword>
<dbReference type="SUPFAM" id="SSF50249">
    <property type="entry name" value="Nucleic acid-binding proteins"/>
    <property type="match status" value="1"/>
</dbReference>
<dbReference type="OrthoDB" id="9770771at2"/>
<dbReference type="Gene3D" id="2.40.50.140">
    <property type="entry name" value="Nucleic acid-binding proteins"/>
    <property type="match status" value="1"/>
</dbReference>
<dbReference type="Proteomes" id="UP000325684">
    <property type="component" value="Unassembled WGS sequence"/>
</dbReference>
<dbReference type="SUPFAM" id="SSF56091">
    <property type="entry name" value="DNA ligase/mRNA capping enzyme, catalytic domain"/>
    <property type="match status" value="1"/>
</dbReference>
<dbReference type="AlphaFoldDB" id="A0A5N3P8T8"/>
<dbReference type="GO" id="GO:0005524">
    <property type="term" value="F:ATP binding"/>
    <property type="evidence" value="ECO:0007669"/>
    <property type="project" value="InterPro"/>
</dbReference>
<dbReference type="Gene3D" id="3.30.470.30">
    <property type="entry name" value="DNA ligase/mRNA capping enzyme"/>
    <property type="match status" value="1"/>
</dbReference>
<reference evidence="7 8" key="1">
    <citation type="journal article" date="2019" name="Microorganisms">
        <title>Genome Insights into the Novel Species Microvirga brassicacearum, a Rapeseed Endophyte with Biotechnological Potential.</title>
        <authorList>
            <person name="Jimenez-Gomez A."/>
            <person name="Saati-Santamaria Z."/>
            <person name="Igual J.M."/>
            <person name="Rivas R."/>
            <person name="Mateos P.F."/>
            <person name="Garcia-Fraile P."/>
        </authorList>
    </citation>
    <scope>NUCLEOTIDE SEQUENCE [LARGE SCALE GENOMIC DNA]</scope>
    <source>
        <strain evidence="7 8">CDVBN77</strain>
    </source>
</reference>
<dbReference type="CDD" id="cd07905">
    <property type="entry name" value="Adenylation_DNA_ligase_LigC"/>
    <property type="match status" value="1"/>
</dbReference>
<organism evidence="7 8">
    <name type="scientific">Microvirga brassicacearum</name>
    <dbReference type="NCBI Taxonomy" id="2580413"/>
    <lineage>
        <taxon>Bacteria</taxon>
        <taxon>Pseudomonadati</taxon>
        <taxon>Pseudomonadota</taxon>
        <taxon>Alphaproteobacteria</taxon>
        <taxon>Hyphomicrobiales</taxon>
        <taxon>Methylobacteriaceae</taxon>
        <taxon>Microvirga</taxon>
    </lineage>
</organism>
<dbReference type="GO" id="GO:0006310">
    <property type="term" value="P:DNA recombination"/>
    <property type="evidence" value="ECO:0007669"/>
    <property type="project" value="InterPro"/>
</dbReference>
<dbReference type="NCBIfam" id="NF006078">
    <property type="entry name" value="PRK08224.1"/>
    <property type="match status" value="1"/>
</dbReference>
<evidence type="ECO:0000259" key="6">
    <source>
        <dbReference type="PROSITE" id="PS50160"/>
    </source>
</evidence>
<feature type="region of interest" description="Disordered" evidence="5">
    <location>
        <begin position="284"/>
        <end position="305"/>
    </location>
</feature>
<evidence type="ECO:0000256" key="5">
    <source>
        <dbReference type="SAM" id="MobiDB-lite"/>
    </source>
</evidence>
<dbReference type="InterPro" id="IPR012340">
    <property type="entry name" value="NA-bd_OB-fold"/>
</dbReference>
<dbReference type="EMBL" id="VCMV01000024">
    <property type="protein sequence ID" value="KAB0266149.1"/>
    <property type="molecule type" value="Genomic_DNA"/>
</dbReference>
<dbReference type="Pfam" id="PF04679">
    <property type="entry name" value="DNA_ligase_A_C"/>
    <property type="match status" value="1"/>
</dbReference>
<feature type="domain" description="ATP-dependent DNA ligase family profile" evidence="6">
    <location>
        <begin position="138"/>
        <end position="254"/>
    </location>
</feature>
<dbReference type="InterPro" id="IPR050191">
    <property type="entry name" value="ATP-dep_DNA_ligase"/>
</dbReference>
<dbReference type="EC" id="6.5.1.1" evidence="2"/>
<dbReference type="InterPro" id="IPR012310">
    <property type="entry name" value="DNA_ligase_ATP-dep_cent"/>
</dbReference>
<evidence type="ECO:0000313" key="7">
    <source>
        <dbReference type="EMBL" id="KAB0266149.1"/>
    </source>
</evidence>
<name>A0A5N3P8T8_9HYPH</name>
<comment type="similarity">
    <text evidence="1">Belongs to the ATP-dependent DNA ligase family.</text>
</comment>
<dbReference type="InterPro" id="IPR044119">
    <property type="entry name" value="Adenylation_LigC-like"/>
</dbReference>
<dbReference type="PANTHER" id="PTHR45674">
    <property type="entry name" value="DNA LIGASE 1/3 FAMILY MEMBER"/>
    <property type="match status" value="1"/>
</dbReference>
<dbReference type="GO" id="GO:0003910">
    <property type="term" value="F:DNA ligase (ATP) activity"/>
    <property type="evidence" value="ECO:0007669"/>
    <property type="project" value="UniProtKB-EC"/>
</dbReference>
<dbReference type="InterPro" id="IPR012309">
    <property type="entry name" value="DNA_ligase_ATP-dep_C"/>
</dbReference>
<evidence type="ECO:0000256" key="1">
    <source>
        <dbReference type="ARBA" id="ARBA00007572"/>
    </source>
</evidence>
<evidence type="ECO:0000256" key="4">
    <source>
        <dbReference type="ARBA" id="ARBA00034003"/>
    </source>
</evidence>
<protein>
    <recommendedName>
        <fullName evidence="2">DNA ligase (ATP)</fullName>
        <ecNumber evidence="2">6.5.1.1</ecNumber>
    </recommendedName>
</protein>
<dbReference type="RefSeq" id="WP_150946036.1">
    <property type="nucleotide sequence ID" value="NZ_VCMV01000024.1"/>
</dbReference>
<dbReference type="CDD" id="cd07970">
    <property type="entry name" value="OBF_DNA_ligase_LigC"/>
    <property type="match status" value="1"/>
</dbReference>
<dbReference type="Pfam" id="PF01068">
    <property type="entry name" value="DNA_ligase_A_M"/>
    <property type="match status" value="1"/>
</dbReference>
<accession>A0A5N3P8T8</accession>
<gene>
    <name evidence="7" type="ORF">FEZ63_15435</name>
</gene>
<comment type="caution">
    <text evidence="7">The sequence shown here is derived from an EMBL/GenBank/DDBJ whole genome shotgun (WGS) entry which is preliminary data.</text>
</comment>
<evidence type="ECO:0000313" key="8">
    <source>
        <dbReference type="Proteomes" id="UP000325684"/>
    </source>
</evidence>
<proteinExistence type="inferred from homology"/>
<dbReference type="PROSITE" id="PS50160">
    <property type="entry name" value="DNA_LIGASE_A3"/>
    <property type="match status" value="1"/>
</dbReference>
<comment type="catalytic activity">
    <reaction evidence="4">
        <text>ATP + (deoxyribonucleotide)n-3'-hydroxyl + 5'-phospho-(deoxyribonucleotide)m = (deoxyribonucleotide)n+m + AMP + diphosphate.</text>
        <dbReference type="EC" id="6.5.1.1"/>
    </reaction>
</comment>
<keyword evidence="8" id="KW-1185">Reference proteome</keyword>
<evidence type="ECO:0000256" key="2">
    <source>
        <dbReference type="ARBA" id="ARBA00012727"/>
    </source>
</evidence>
<dbReference type="InterPro" id="IPR044117">
    <property type="entry name" value="OBF_LigC-like"/>
</dbReference>